<feature type="non-terminal residue" evidence="2">
    <location>
        <position position="71"/>
    </location>
</feature>
<feature type="compositionally biased region" description="Polar residues" evidence="1">
    <location>
        <begin position="62"/>
        <end position="71"/>
    </location>
</feature>
<proteinExistence type="predicted"/>
<dbReference type="HOGENOM" id="CLU_2746886_0_0_1"/>
<evidence type="ECO:0000313" key="2">
    <source>
        <dbReference type="EMBL" id="CCF47050.1"/>
    </source>
</evidence>
<feature type="compositionally biased region" description="Polar residues" evidence="1">
    <location>
        <begin position="42"/>
        <end position="54"/>
    </location>
</feature>
<accession>H1W3I7</accession>
<evidence type="ECO:0000313" key="3">
    <source>
        <dbReference type="Proteomes" id="UP000007174"/>
    </source>
</evidence>
<protein>
    <submittedName>
        <fullName evidence="2">Uncharacterized protein</fullName>
    </submittedName>
</protein>
<reference evidence="3" key="1">
    <citation type="journal article" date="2012" name="Nat. Genet.">
        <title>Lifestyle transitions in plant pathogenic Colletotrichum fungi deciphered by genome and transcriptome analyses.</title>
        <authorList>
            <person name="O'Connell R.J."/>
            <person name="Thon M.R."/>
            <person name="Hacquard S."/>
            <person name="Amyotte S.G."/>
            <person name="Kleemann J."/>
            <person name="Torres M.F."/>
            <person name="Damm U."/>
            <person name="Buiate E.A."/>
            <person name="Epstein L."/>
            <person name="Alkan N."/>
            <person name="Altmueller J."/>
            <person name="Alvarado-Balderrama L."/>
            <person name="Bauser C.A."/>
            <person name="Becker C."/>
            <person name="Birren B.W."/>
            <person name="Chen Z."/>
            <person name="Choi J."/>
            <person name="Crouch J.A."/>
            <person name="Duvick J.P."/>
            <person name="Farman M.A."/>
            <person name="Gan P."/>
            <person name="Heiman D."/>
            <person name="Henrissat B."/>
            <person name="Howard R.J."/>
            <person name="Kabbage M."/>
            <person name="Koch C."/>
            <person name="Kracher B."/>
            <person name="Kubo Y."/>
            <person name="Law A.D."/>
            <person name="Lebrun M.-H."/>
            <person name="Lee Y.-H."/>
            <person name="Miyara I."/>
            <person name="Moore N."/>
            <person name="Neumann U."/>
            <person name="Nordstroem K."/>
            <person name="Panaccione D.G."/>
            <person name="Panstruga R."/>
            <person name="Place M."/>
            <person name="Proctor R.H."/>
            <person name="Prusky D."/>
            <person name="Rech G."/>
            <person name="Reinhardt R."/>
            <person name="Rollins J.A."/>
            <person name="Rounsley S."/>
            <person name="Schardl C.L."/>
            <person name="Schwartz D.C."/>
            <person name="Shenoy N."/>
            <person name="Shirasu K."/>
            <person name="Sikhakolli U.R."/>
            <person name="Stueber K."/>
            <person name="Sukno S.A."/>
            <person name="Sweigard J.A."/>
            <person name="Takano Y."/>
            <person name="Takahara H."/>
            <person name="Trail F."/>
            <person name="van der Does H.C."/>
            <person name="Voll L.M."/>
            <person name="Will I."/>
            <person name="Young S."/>
            <person name="Zeng Q."/>
            <person name="Zhang J."/>
            <person name="Zhou S."/>
            <person name="Dickman M.B."/>
            <person name="Schulze-Lefert P."/>
            <person name="Ver Loren van Themaat E."/>
            <person name="Ma L.-J."/>
            <person name="Vaillancourt L.J."/>
        </authorList>
    </citation>
    <scope>NUCLEOTIDE SEQUENCE [LARGE SCALE GENOMIC DNA]</scope>
    <source>
        <strain evidence="3">IMI 349063</strain>
    </source>
</reference>
<dbReference type="Proteomes" id="UP000007174">
    <property type="component" value="Unassembled WGS sequence"/>
</dbReference>
<dbReference type="EMBL" id="CACQ02009313">
    <property type="protein sequence ID" value="CCF47050.1"/>
    <property type="molecule type" value="Genomic_DNA"/>
</dbReference>
<gene>
    <name evidence="2" type="ORF">CH063_15593</name>
</gene>
<feature type="region of interest" description="Disordered" evidence="1">
    <location>
        <begin position="28"/>
        <end position="71"/>
    </location>
</feature>
<name>H1W3I7_COLHI</name>
<organism evidence="2 3">
    <name type="scientific">Colletotrichum higginsianum (strain IMI 349063)</name>
    <name type="common">Crucifer anthracnose fungus</name>
    <dbReference type="NCBI Taxonomy" id="759273"/>
    <lineage>
        <taxon>Eukaryota</taxon>
        <taxon>Fungi</taxon>
        <taxon>Dikarya</taxon>
        <taxon>Ascomycota</taxon>
        <taxon>Pezizomycotina</taxon>
        <taxon>Sordariomycetes</taxon>
        <taxon>Hypocreomycetidae</taxon>
        <taxon>Glomerellales</taxon>
        <taxon>Glomerellaceae</taxon>
        <taxon>Colletotrichum</taxon>
        <taxon>Colletotrichum destructivum species complex</taxon>
    </lineage>
</organism>
<dbReference type="AlphaFoldDB" id="H1W3I7"/>
<evidence type="ECO:0000256" key="1">
    <source>
        <dbReference type="SAM" id="MobiDB-lite"/>
    </source>
</evidence>
<sequence>KPGISYTLRGVYCLVELQVICLTTVSHGNPRQYSTHERDSATKSSQPQPPSQLTRRLFHQTGVKSQVATTP</sequence>